<keyword evidence="2" id="KW-1133">Transmembrane helix</keyword>
<dbReference type="InterPro" id="IPR000008">
    <property type="entry name" value="C2_dom"/>
</dbReference>
<evidence type="ECO:0000259" key="3">
    <source>
        <dbReference type="PROSITE" id="PS50004"/>
    </source>
</evidence>
<dbReference type="GO" id="GO:0031045">
    <property type="term" value="C:dense core granule"/>
    <property type="evidence" value="ECO:0007669"/>
    <property type="project" value="TreeGrafter"/>
</dbReference>
<dbReference type="GO" id="GO:0000149">
    <property type="term" value="F:SNARE binding"/>
    <property type="evidence" value="ECO:0007669"/>
    <property type="project" value="TreeGrafter"/>
</dbReference>
<dbReference type="GO" id="GO:0030276">
    <property type="term" value="F:clathrin binding"/>
    <property type="evidence" value="ECO:0007669"/>
    <property type="project" value="TreeGrafter"/>
</dbReference>
<dbReference type="CDD" id="cd08387">
    <property type="entry name" value="C2A_Synaptotagmin-8"/>
    <property type="match status" value="1"/>
</dbReference>
<dbReference type="Proteomes" id="UP001153620">
    <property type="component" value="Chromosome 1"/>
</dbReference>
<dbReference type="InterPro" id="IPR035892">
    <property type="entry name" value="C2_domain_sf"/>
</dbReference>
<dbReference type="GO" id="GO:0048791">
    <property type="term" value="P:calcium ion-regulated exocytosis of neurotransmitter"/>
    <property type="evidence" value="ECO:0007669"/>
    <property type="project" value="TreeGrafter"/>
</dbReference>
<sequence length="478" mass="53810">MDSMKNEDQITLSQVALYTTLSCIIVSLIAVLLYLTCSKRYKLNWFENNLLETAKENEENAQSHEVLVHCEMLNNNESSIAGSSRSLNRNVGSPISNTDDPTFWVPGTSSITGHCSDIHSDYSEPQSPTSPTSSNRSFALSVNSIPIVRSDKHVVLTSTSPARPKMASMQAKLDHTKIDTSLYQQSAPKRNSSMSSEDLRGTLHFTMLYDAIAGILTLRLIEAHDLQPRDFSGTADPYAKIRLLPDASKTNMWQTRIHKRTLNPVFDEDFVFEVRPATIGRRTLEILIYDFDAYSRHVCIGGLKIALAHVDLSDKVELWKSLGPCSEQDAKIELGDIMVSLSYLPSAERLTCVVIKARNLRVFDDTRNSSADPYVKVSIIYNGKRLKKKKTTVLRNTINPVFNEALTFDISRDMLKHSIIEFLVMHDNLLGANELLGRAVIGNSHEVRIEEKQFFDEIFRTKSATAQWIPLSDPRNLR</sequence>
<dbReference type="PROSITE" id="PS50004">
    <property type="entry name" value="C2"/>
    <property type="match status" value="2"/>
</dbReference>
<gene>
    <name evidence="4" type="ORF">CHIRRI_LOCUS1864</name>
</gene>
<accession>A0A9N9RL39</accession>
<dbReference type="Pfam" id="PF00168">
    <property type="entry name" value="C2"/>
    <property type="match status" value="2"/>
</dbReference>
<dbReference type="Gene3D" id="2.60.40.150">
    <property type="entry name" value="C2 domain"/>
    <property type="match status" value="2"/>
</dbReference>
<protein>
    <recommendedName>
        <fullName evidence="3">C2 domain-containing protein</fullName>
    </recommendedName>
</protein>
<feature type="domain" description="C2" evidence="3">
    <location>
        <begin position="199"/>
        <end position="320"/>
    </location>
</feature>
<dbReference type="AlphaFoldDB" id="A0A9N9RL39"/>
<evidence type="ECO:0000313" key="5">
    <source>
        <dbReference type="Proteomes" id="UP001153620"/>
    </source>
</evidence>
<dbReference type="EMBL" id="OU895877">
    <property type="protein sequence ID" value="CAG9798888.1"/>
    <property type="molecule type" value="Genomic_DNA"/>
</dbReference>
<name>A0A9N9RL39_9DIPT</name>
<evidence type="ECO:0000313" key="4">
    <source>
        <dbReference type="EMBL" id="CAG9798888.1"/>
    </source>
</evidence>
<organism evidence="4 5">
    <name type="scientific">Chironomus riparius</name>
    <dbReference type="NCBI Taxonomy" id="315576"/>
    <lineage>
        <taxon>Eukaryota</taxon>
        <taxon>Metazoa</taxon>
        <taxon>Ecdysozoa</taxon>
        <taxon>Arthropoda</taxon>
        <taxon>Hexapoda</taxon>
        <taxon>Insecta</taxon>
        <taxon>Pterygota</taxon>
        <taxon>Neoptera</taxon>
        <taxon>Endopterygota</taxon>
        <taxon>Diptera</taxon>
        <taxon>Nematocera</taxon>
        <taxon>Chironomoidea</taxon>
        <taxon>Chironomidae</taxon>
        <taxon>Chironominae</taxon>
        <taxon>Chironomus</taxon>
    </lineage>
</organism>
<dbReference type="PANTHER" id="PTHR10024">
    <property type="entry name" value="SYNAPTOTAGMIN"/>
    <property type="match status" value="1"/>
</dbReference>
<dbReference type="PRINTS" id="PR00360">
    <property type="entry name" value="C2DOMAIN"/>
</dbReference>
<dbReference type="SMART" id="SM00239">
    <property type="entry name" value="C2"/>
    <property type="match status" value="2"/>
</dbReference>
<keyword evidence="2" id="KW-0472">Membrane</keyword>
<evidence type="ECO:0000256" key="2">
    <source>
        <dbReference type="SAM" id="Phobius"/>
    </source>
</evidence>
<dbReference type="GO" id="GO:0001786">
    <property type="term" value="F:phosphatidylserine binding"/>
    <property type="evidence" value="ECO:0007669"/>
    <property type="project" value="TreeGrafter"/>
</dbReference>
<keyword evidence="2" id="KW-0812">Transmembrane</keyword>
<dbReference type="PANTHER" id="PTHR10024:SF373">
    <property type="entry name" value="MIP05618P"/>
    <property type="match status" value="1"/>
</dbReference>
<dbReference type="GO" id="GO:0030672">
    <property type="term" value="C:synaptic vesicle membrane"/>
    <property type="evidence" value="ECO:0007669"/>
    <property type="project" value="TreeGrafter"/>
</dbReference>
<proteinExistence type="predicted"/>
<dbReference type="GO" id="GO:0030424">
    <property type="term" value="C:axon"/>
    <property type="evidence" value="ECO:0007669"/>
    <property type="project" value="TreeGrafter"/>
</dbReference>
<dbReference type="GO" id="GO:0005509">
    <property type="term" value="F:calcium ion binding"/>
    <property type="evidence" value="ECO:0007669"/>
    <property type="project" value="TreeGrafter"/>
</dbReference>
<dbReference type="PROSITE" id="PS51257">
    <property type="entry name" value="PROKAR_LIPOPROTEIN"/>
    <property type="match status" value="1"/>
</dbReference>
<dbReference type="FunFam" id="2.60.40.150:FF:000211">
    <property type="entry name" value="synaptotagmin-5 isoform X1"/>
    <property type="match status" value="1"/>
</dbReference>
<reference evidence="4" key="1">
    <citation type="submission" date="2022-01" db="EMBL/GenBank/DDBJ databases">
        <authorList>
            <person name="King R."/>
        </authorList>
    </citation>
    <scope>NUCLEOTIDE SEQUENCE</scope>
</reference>
<feature type="transmembrane region" description="Helical" evidence="2">
    <location>
        <begin position="15"/>
        <end position="35"/>
    </location>
</feature>
<reference evidence="4" key="2">
    <citation type="submission" date="2022-10" db="EMBL/GenBank/DDBJ databases">
        <authorList>
            <consortium name="ENA_rothamsted_submissions"/>
            <consortium name="culmorum"/>
            <person name="King R."/>
        </authorList>
    </citation>
    <scope>NUCLEOTIDE SEQUENCE</scope>
</reference>
<feature type="region of interest" description="Disordered" evidence="1">
    <location>
        <begin position="115"/>
        <end position="137"/>
    </location>
</feature>
<feature type="domain" description="C2" evidence="3">
    <location>
        <begin position="333"/>
        <end position="459"/>
    </location>
</feature>
<evidence type="ECO:0000256" key="1">
    <source>
        <dbReference type="SAM" id="MobiDB-lite"/>
    </source>
</evidence>
<keyword evidence="5" id="KW-1185">Reference proteome</keyword>
<dbReference type="GO" id="GO:0048488">
    <property type="term" value="P:synaptic vesicle endocytosis"/>
    <property type="evidence" value="ECO:0007669"/>
    <property type="project" value="TreeGrafter"/>
</dbReference>
<dbReference type="GO" id="GO:0005886">
    <property type="term" value="C:plasma membrane"/>
    <property type="evidence" value="ECO:0007669"/>
    <property type="project" value="TreeGrafter"/>
</dbReference>
<dbReference type="GO" id="GO:0005544">
    <property type="term" value="F:calcium-dependent phospholipid binding"/>
    <property type="evidence" value="ECO:0007669"/>
    <property type="project" value="TreeGrafter"/>
</dbReference>
<dbReference type="SUPFAM" id="SSF49562">
    <property type="entry name" value="C2 domain (Calcium/lipid-binding domain, CaLB)"/>
    <property type="match status" value="2"/>
</dbReference>
<dbReference type="CDD" id="cd00276">
    <property type="entry name" value="C2B_Synaptotagmin"/>
    <property type="match status" value="1"/>
</dbReference>
<dbReference type="OrthoDB" id="67700at2759"/>